<dbReference type="SUPFAM" id="SSF46785">
    <property type="entry name" value="Winged helix' DNA-binding domain"/>
    <property type="match status" value="1"/>
</dbReference>
<name>A0ABQ5U008_9GAMM</name>
<dbReference type="CDD" id="cd00090">
    <property type="entry name" value="HTH_ARSR"/>
    <property type="match status" value="1"/>
</dbReference>
<keyword evidence="3" id="KW-0804">Transcription</keyword>
<keyword evidence="2" id="KW-0238">DNA-binding</keyword>
<evidence type="ECO:0000256" key="3">
    <source>
        <dbReference type="ARBA" id="ARBA00023163"/>
    </source>
</evidence>
<dbReference type="RefSeq" id="WP_007144393.1">
    <property type="nucleotide sequence ID" value="NZ_BSND01000013.1"/>
</dbReference>
<organism evidence="5 6">
    <name type="scientific">Methylophaga thalassica</name>
    <dbReference type="NCBI Taxonomy" id="40223"/>
    <lineage>
        <taxon>Bacteria</taxon>
        <taxon>Pseudomonadati</taxon>
        <taxon>Pseudomonadota</taxon>
        <taxon>Gammaproteobacteria</taxon>
        <taxon>Thiotrichales</taxon>
        <taxon>Piscirickettsiaceae</taxon>
        <taxon>Methylophaga</taxon>
    </lineage>
</organism>
<reference evidence="5" key="2">
    <citation type="submission" date="2023-01" db="EMBL/GenBank/DDBJ databases">
        <title>Draft genome sequence of Methylophaga thalassica strain NBRC 102424.</title>
        <authorList>
            <person name="Sun Q."/>
            <person name="Mori K."/>
        </authorList>
    </citation>
    <scope>NUCLEOTIDE SEQUENCE</scope>
    <source>
        <strain evidence="5">NBRC 102424</strain>
    </source>
</reference>
<dbReference type="InterPro" id="IPR036390">
    <property type="entry name" value="WH_DNA-bd_sf"/>
</dbReference>
<gene>
    <name evidence="5" type="ORF">GCM10007891_27180</name>
</gene>
<evidence type="ECO:0000256" key="1">
    <source>
        <dbReference type="ARBA" id="ARBA00023015"/>
    </source>
</evidence>
<protein>
    <submittedName>
        <fullName evidence="5">MarR family transcriptional regulator</fullName>
    </submittedName>
</protein>
<proteinExistence type="predicted"/>
<dbReference type="Gene3D" id="1.10.10.10">
    <property type="entry name" value="Winged helix-like DNA-binding domain superfamily/Winged helix DNA-binding domain"/>
    <property type="match status" value="1"/>
</dbReference>
<dbReference type="EMBL" id="BSND01000013">
    <property type="protein sequence ID" value="GLQ00865.1"/>
    <property type="molecule type" value="Genomic_DNA"/>
</dbReference>
<dbReference type="InterPro" id="IPR036388">
    <property type="entry name" value="WH-like_DNA-bd_sf"/>
</dbReference>
<dbReference type="Pfam" id="PF01638">
    <property type="entry name" value="HxlR"/>
    <property type="match status" value="1"/>
</dbReference>
<dbReference type="InterPro" id="IPR002577">
    <property type="entry name" value="HTH_HxlR"/>
</dbReference>
<dbReference type="PROSITE" id="PS51118">
    <property type="entry name" value="HTH_HXLR"/>
    <property type="match status" value="1"/>
</dbReference>
<evidence type="ECO:0000313" key="6">
    <source>
        <dbReference type="Proteomes" id="UP001161423"/>
    </source>
</evidence>
<dbReference type="InterPro" id="IPR011991">
    <property type="entry name" value="ArsR-like_HTH"/>
</dbReference>
<evidence type="ECO:0000313" key="5">
    <source>
        <dbReference type="EMBL" id="GLQ00865.1"/>
    </source>
</evidence>
<comment type="caution">
    <text evidence="5">The sequence shown here is derived from an EMBL/GenBank/DDBJ whole genome shotgun (WGS) entry which is preliminary data.</text>
</comment>
<keyword evidence="1" id="KW-0805">Transcription regulation</keyword>
<sequence>MTTTNSVETQTETEFDHPCPIRDVLDRIGDQWSLLILTTLAPATLRFNELHREIGDISRQMLSRTLKRLEQDGFIERKIYAEVPPKVEYKLSPLGHSFLEPMQALIAWADSNHAQICQSRRQHRAKKDGQA</sequence>
<evidence type="ECO:0000256" key="2">
    <source>
        <dbReference type="ARBA" id="ARBA00023125"/>
    </source>
</evidence>
<reference evidence="5" key="1">
    <citation type="journal article" date="2014" name="Int. J. Syst. Evol. Microbiol.">
        <title>Complete genome of a new Firmicutes species belonging to the dominant human colonic microbiota ('Ruminococcus bicirculans') reveals two chromosomes and a selective capacity to utilize plant glucans.</title>
        <authorList>
            <consortium name="NISC Comparative Sequencing Program"/>
            <person name="Wegmann U."/>
            <person name="Louis P."/>
            <person name="Goesmann A."/>
            <person name="Henrissat B."/>
            <person name="Duncan S.H."/>
            <person name="Flint H.J."/>
        </authorList>
    </citation>
    <scope>NUCLEOTIDE SEQUENCE</scope>
    <source>
        <strain evidence="5">NBRC 102424</strain>
    </source>
</reference>
<accession>A0ABQ5U008</accession>
<evidence type="ECO:0000259" key="4">
    <source>
        <dbReference type="PROSITE" id="PS51118"/>
    </source>
</evidence>
<dbReference type="Proteomes" id="UP001161423">
    <property type="component" value="Unassembled WGS sequence"/>
</dbReference>
<feature type="domain" description="HTH hxlR-type" evidence="4">
    <location>
        <begin position="19"/>
        <end position="117"/>
    </location>
</feature>
<dbReference type="PANTHER" id="PTHR33204:SF39">
    <property type="entry name" value="TRANSCRIPTIONAL REGULATORY PROTEIN"/>
    <property type="match status" value="1"/>
</dbReference>
<dbReference type="PANTHER" id="PTHR33204">
    <property type="entry name" value="TRANSCRIPTIONAL REGULATOR, MARR FAMILY"/>
    <property type="match status" value="1"/>
</dbReference>
<keyword evidence="6" id="KW-1185">Reference proteome</keyword>